<dbReference type="OrthoDB" id="326734at2157"/>
<feature type="transmembrane region" description="Helical" evidence="1">
    <location>
        <begin position="94"/>
        <end position="118"/>
    </location>
</feature>
<proteinExistence type="predicted"/>
<keyword evidence="1" id="KW-0472">Membrane</keyword>
<sequence>MVVPLQTTVGSPVAIAGTVGLFALFLSVTAHIAARNVLGDVAIRNAFGVGPLPAGIAVLSTTFGVSAALALPLALAADAALIKYLYDRPWRLTLYVVAIHLVVTIILGALVFSLLALWQSAPG</sequence>
<dbReference type="EMBL" id="LOPU01000034">
    <property type="protein sequence ID" value="KTG08174.1"/>
    <property type="molecule type" value="Genomic_DNA"/>
</dbReference>
<dbReference type="Pfam" id="PF24285">
    <property type="entry name" value="DUF7473"/>
    <property type="match status" value="1"/>
</dbReference>
<dbReference type="InterPro" id="IPR055896">
    <property type="entry name" value="DUF7473"/>
</dbReference>
<gene>
    <name evidence="2" type="ORF">AUR64_00960</name>
</gene>
<protein>
    <recommendedName>
        <fullName evidence="4">Yip1 domain-containing protein</fullName>
    </recommendedName>
</protein>
<accession>A0A0W1R467</accession>
<feature type="transmembrane region" description="Helical" evidence="1">
    <location>
        <begin position="54"/>
        <end position="82"/>
    </location>
</feature>
<dbReference type="STRING" id="1514971.AUR64_00960"/>
<dbReference type="RefSeq" id="WP_058583255.1">
    <property type="nucleotide sequence ID" value="NZ_LOPU01000034.1"/>
</dbReference>
<name>A0A0W1R467_9EURY</name>
<keyword evidence="3" id="KW-1185">Reference proteome</keyword>
<comment type="caution">
    <text evidence="2">The sequence shown here is derived from an EMBL/GenBank/DDBJ whole genome shotgun (WGS) entry which is preliminary data.</text>
</comment>
<organism evidence="2 3">
    <name type="scientific">Haloprofundus marisrubri</name>
    <dbReference type="NCBI Taxonomy" id="1514971"/>
    <lineage>
        <taxon>Archaea</taxon>
        <taxon>Methanobacteriati</taxon>
        <taxon>Methanobacteriota</taxon>
        <taxon>Stenosarchaea group</taxon>
        <taxon>Halobacteria</taxon>
        <taxon>Halobacteriales</taxon>
        <taxon>Haloferacaceae</taxon>
        <taxon>Haloprofundus</taxon>
    </lineage>
</organism>
<evidence type="ECO:0000313" key="3">
    <source>
        <dbReference type="Proteomes" id="UP000054387"/>
    </source>
</evidence>
<feature type="transmembrane region" description="Helical" evidence="1">
    <location>
        <begin position="12"/>
        <end position="34"/>
    </location>
</feature>
<dbReference type="Proteomes" id="UP000054387">
    <property type="component" value="Unassembled WGS sequence"/>
</dbReference>
<dbReference type="AlphaFoldDB" id="A0A0W1R467"/>
<reference evidence="2 3" key="1">
    <citation type="submission" date="2015-12" db="EMBL/GenBank/DDBJ databases">
        <title>Haloprofundus marisrubri gen. nov., sp. nov., an extremely halophilic archaeon isolated from the Discovery deep brine-seawater interface in the Red Sea.</title>
        <authorList>
            <person name="Zhang G."/>
            <person name="Stingl U."/>
            <person name="Rashid M."/>
        </authorList>
    </citation>
    <scope>NUCLEOTIDE SEQUENCE [LARGE SCALE GENOMIC DNA]</scope>
    <source>
        <strain evidence="2 3">SB9</strain>
    </source>
</reference>
<evidence type="ECO:0000313" key="2">
    <source>
        <dbReference type="EMBL" id="KTG08174.1"/>
    </source>
</evidence>
<keyword evidence="1" id="KW-0812">Transmembrane</keyword>
<evidence type="ECO:0008006" key="4">
    <source>
        <dbReference type="Google" id="ProtNLM"/>
    </source>
</evidence>
<evidence type="ECO:0000256" key="1">
    <source>
        <dbReference type="SAM" id="Phobius"/>
    </source>
</evidence>
<keyword evidence="1" id="KW-1133">Transmembrane helix</keyword>